<dbReference type="RefSeq" id="WP_208810920.1">
    <property type="nucleotide sequence ID" value="NZ_WVUH01000005.1"/>
</dbReference>
<sequence length="126" mass="13929">MDRRDDPHRRDDPRGALVRPYAVTRGRTEPRQDIALEAVLTATSAAVAESRFAGHDKHRIATICEGRAQSLAEIAAYTRLPLGVARVLVADMVADSLLTLHSSAPAEAYEERMELLERVLSGLRRL</sequence>
<dbReference type="InterPro" id="IPR007995">
    <property type="entry name" value="DUF742"/>
</dbReference>
<dbReference type="PANTHER" id="PTHR36221:SF1">
    <property type="entry name" value="DUF742 DOMAIN-CONTAINING PROTEIN"/>
    <property type="match status" value="1"/>
</dbReference>
<proteinExistence type="predicted"/>
<keyword evidence="3" id="KW-1185">Reference proteome</keyword>
<feature type="region of interest" description="Disordered" evidence="1">
    <location>
        <begin position="1"/>
        <end position="23"/>
    </location>
</feature>
<reference evidence="2 3" key="1">
    <citation type="submission" date="2019-12" db="EMBL/GenBank/DDBJ databases">
        <title>Whole genome sequencing of endophytic Actinobacterium Micromonospora sp. MPMI6T.</title>
        <authorList>
            <person name="Evv R."/>
            <person name="Podile A.R."/>
        </authorList>
    </citation>
    <scope>NUCLEOTIDE SEQUENCE [LARGE SCALE GENOMIC DNA]</scope>
    <source>
        <strain evidence="2 3">MPMI6</strain>
    </source>
</reference>
<feature type="compositionally biased region" description="Basic and acidic residues" evidence="1">
    <location>
        <begin position="1"/>
        <end position="14"/>
    </location>
</feature>
<organism evidence="2 3">
    <name type="scientific">Micromonospora echinofusca</name>
    <dbReference type="NCBI Taxonomy" id="47858"/>
    <lineage>
        <taxon>Bacteria</taxon>
        <taxon>Bacillati</taxon>
        <taxon>Actinomycetota</taxon>
        <taxon>Actinomycetes</taxon>
        <taxon>Micromonosporales</taxon>
        <taxon>Micromonosporaceae</taxon>
        <taxon>Micromonospora</taxon>
    </lineage>
</organism>
<dbReference type="PANTHER" id="PTHR36221">
    <property type="entry name" value="DUF742 DOMAIN-CONTAINING PROTEIN"/>
    <property type="match status" value="1"/>
</dbReference>
<dbReference type="Pfam" id="PF05331">
    <property type="entry name" value="DUF742"/>
    <property type="match status" value="1"/>
</dbReference>
<gene>
    <name evidence="2" type="ORF">GSF22_01700</name>
</gene>
<comment type="caution">
    <text evidence="2">The sequence shown here is derived from an EMBL/GenBank/DDBJ whole genome shotgun (WGS) entry which is preliminary data.</text>
</comment>
<accession>A0ABS3VJN2</accession>
<evidence type="ECO:0000313" key="3">
    <source>
        <dbReference type="Proteomes" id="UP000823521"/>
    </source>
</evidence>
<evidence type="ECO:0000313" key="2">
    <source>
        <dbReference type="EMBL" id="MBO4204728.1"/>
    </source>
</evidence>
<evidence type="ECO:0000256" key="1">
    <source>
        <dbReference type="SAM" id="MobiDB-lite"/>
    </source>
</evidence>
<dbReference type="EMBL" id="WVUH01000005">
    <property type="protein sequence ID" value="MBO4204728.1"/>
    <property type="molecule type" value="Genomic_DNA"/>
</dbReference>
<protein>
    <submittedName>
        <fullName evidence="2">DUF742 domain-containing protein</fullName>
    </submittedName>
</protein>
<dbReference type="Proteomes" id="UP000823521">
    <property type="component" value="Unassembled WGS sequence"/>
</dbReference>
<name>A0ABS3VJN2_MICEH</name>